<dbReference type="EMBL" id="AEXY01000003">
    <property type="protein sequence ID" value="EGD37597.1"/>
    <property type="molecule type" value="Genomic_DNA"/>
</dbReference>
<dbReference type="HOGENOM" id="CLU_3258693_0_0_9"/>
<comment type="caution">
    <text evidence="1">The sequence shown here is derived from an EMBL/GenBank/DDBJ whole genome shotgun (WGS) entry which is preliminary data.</text>
</comment>
<evidence type="ECO:0000313" key="1">
    <source>
        <dbReference type="EMBL" id="EGD37597.1"/>
    </source>
</evidence>
<dbReference type="Proteomes" id="UP000003530">
    <property type="component" value="Unassembled WGS sequence"/>
</dbReference>
<sequence length="42" mass="4988">MHNVISLSIFASKVTRFKKLEFSDREIEELNKKKIIKIEPVK</sequence>
<reference evidence="1 2" key="1">
    <citation type="submission" date="2011-02" db="EMBL/GenBank/DDBJ databases">
        <authorList>
            <person name="Muzny D."/>
            <person name="Qin X."/>
            <person name="Deng J."/>
            <person name="Jiang H."/>
            <person name="Liu Y."/>
            <person name="Qu J."/>
            <person name="Song X.-Z."/>
            <person name="Zhang L."/>
            <person name="Thornton R."/>
            <person name="Coyle M."/>
            <person name="Francisco L."/>
            <person name="Jackson L."/>
            <person name="Javaid M."/>
            <person name="Korchina V."/>
            <person name="Kovar C."/>
            <person name="Mata R."/>
            <person name="Mathew T."/>
            <person name="Ngo R."/>
            <person name="Nguyen L."/>
            <person name="Nguyen N."/>
            <person name="Okwuonu G."/>
            <person name="Ongeri F."/>
            <person name="Pham C."/>
            <person name="Simmons D."/>
            <person name="Wilczek-Boney K."/>
            <person name="Hale W."/>
            <person name="Jakkamsetti A."/>
            <person name="Pham P."/>
            <person name="Ruth R."/>
            <person name="San Lucas F."/>
            <person name="Warren J."/>
            <person name="Zhang J."/>
            <person name="Zhao Z."/>
            <person name="Zhou C."/>
            <person name="Zhu D."/>
            <person name="Lee S."/>
            <person name="Bess C."/>
            <person name="Blankenburg K."/>
            <person name="Forbes L."/>
            <person name="Fu Q."/>
            <person name="Gubbala S."/>
            <person name="Hirani K."/>
            <person name="Jayaseelan J.C."/>
            <person name="Lara F."/>
            <person name="Munidasa M."/>
            <person name="Palculict T."/>
            <person name="Patil S."/>
            <person name="Pu L.-L."/>
            <person name="Saada N."/>
            <person name="Tang L."/>
            <person name="Weissenberger G."/>
            <person name="Zhu Y."/>
            <person name="Hemphill L."/>
            <person name="Shang Y."/>
            <person name="Youmans B."/>
            <person name="Ayvaz T."/>
            <person name="Ross M."/>
            <person name="Santibanez J."/>
            <person name="Aqrawi P."/>
            <person name="Gross S."/>
            <person name="Joshi V."/>
            <person name="Fowler G."/>
            <person name="Nazareth L."/>
            <person name="Reid J."/>
            <person name="Worley K."/>
            <person name="Petrosino J."/>
            <person name="Highlander S."/>
            <person name="Gibbs R."/>
        </authorList>
    </citation>
    <scope>NUCLEOTIDE SEQUENCE [LARGE SCALE GENOMIC DNA]</scope>
    <source>
        <strain evidence="1 2">SK150</strain>
    </source>
</reference>
<dbReference type="AlphaFoldDB" id="F0IJ16"/>
<protein>
    <submittedName>
        <fullName evidence="1">Uncharacterized protein</fullName>
    </submittedName>
</protein>
<evidence type="ECO:0000313" key="2">
    <source>
        <dbReference type="Proteomes" id="UP000003530"/>
    </source>
</evidence>
<dbReference type="PATRIC" id="fig|888811.3.peg.86"/>
<name>F0IJ16_STRSA</name>
<gene>
    <name evidence="1" type="ORF">HMPREF9383_0091</name>
</gene>
<accession>F0IJ16</accession>
<organism evidence="1 2">
    <name type="scientific">Streptococcus sanguinis SK150</name>
    <dbReference type="NCBI Taxonomy" id="888811"/>
    <lineage>
        <taxon>Bacteria</taxon>
        <taxon>Bacillati</taxon>
        <taxon>Bacillota</taxon>
        <taxon>Bacilli</taxon>
        <taxon>Lactobacillales</taxon>
        <taxon>Streptococcaceae</taxon>
        <taxon>Streptococcus</taxon>
    </lineage>
</organism>
<proteinExistence type="predicted"/>